<gene>
    <name evidence="6" type="primary">NPS6_2</name>
    <name evidence="6" type="ORF">VE01_04487</name>
</gene>
<dbReference type="STRING" id="342668.A0A1B8GP79"/>
<dbReference type="PROSITE" id="PS50075">
    <property type="entry name" value="CARRIER"/>
    <property type="match status" value="2"/>
</dbReference>
<feature type="region of interest" description="Disordered" evidence="4">
    <location>
        <begin position="341"/>
        <end position="372"/>
    </location>
</feature>
<dbReference type="InterPro" id="IPR001242">
    <property type="entry name" value="Condensation_dom"/>
</dbReference>
<dbReference type="GO" id="GO:0043041">
    <property type="term" value="P:amino acid activation for nonribosomal peptide biosynthetic process"/>
    <property type="evidence" value="ECO:0007669"/>
    <property type="project" value="TreeGrafter"/>
</dbReference>
<dbReference type="Gene3D" id="3.30.559.30">
    <property type="entry name" value="Nonribosomal peptide synthetase, condensation domain"/>
    <property type="match status" value="4"/>
</dbReference>
<reference evidence="6 7" key="1">
    <citation type="submission" date="2016-03" db="EMBL/GenBank/DDBJ databases">
        <title>Comparative genomics of Pseudogymnoascus destructans, the fungus causing white-nose syndrome of bats.</title>
        <authorList>
            <person name="Palmer J.M."/>
            <person name="Drees K.P."/>
            <person name="Foster J.T."/>
            <person name="Lindner D.L."/>
        </authorList>
    </citation>
    <scope>NUCLEOTIDE SEQUENCE [LARGE SCALE GENOMIC DNA]</scope>
    <source>
        <strain evidence="6 7">UAMH 10579</strain>
    </source>
</reference>
<feature type="compositionally biased region" description="Low complexity" evidence="4">
    <location>
        <begin position="344"/>
        <end position="357"/>
    </location>
</feature>
<protein>
    <submittedName>
        <fullName evidence="6">Nonribosomal Peptide Synthase (NRPS)</fullName>
    </submittedName>
</protein>
<dbReference type="Pfam" id="PF00501">
    <property type="entry name" value="AMP-binding"/>
    <property type="match status" value="3"/>
</dbReference>
<reference evidence="7" key="2">
    <citation type="journal article" date="2018" name="Nat. Commun.">
        <title>Extreme sensitivity to ultraviolet light in the fungal pathogen causing white-nose syndrome of bats.</title>
        <authorList>
            <person name="Palmer J.M."/>
            <person name="Drees K.P."/>
            <person name="Foster J.T."/>
            <person name="Lindner D.L."/>
        </authorList>
    </citation>
    <scope>NUCLEOTIDE SEQUENCE [LARGE SCALE GENOMIC DNA]</scope>
    <source>
        <strain evidence="7">UAMH 10579</strain>
    </source>
</reference>
<dbReference type="CDD" id="cd19545">
    <property type="entry name" value="FUM14_C_NRPS-like"/>
    <property type="match status" value="1"/>
</dbReference>
<dbReference type="PANTHER" id="PTHR45527">
    <property type="entry name" value="NONRIBOSOMAL PEPTIDE SYNTHETASE"/>
    <property type="match status" value="1"/>
</dbReference>
<dbReference type="FunFam" id="3.30.559.30:FF:000002">
    <property type="entry name" value="Nonribosomal peptide synthase Pes1"/>
    <property type="match status" value="1"/>
</dbReference>
<dbReference type="Gene3D" id="3.30.559.10">
    <property type="entry name" value="Chloramphenicol acetyltransferase-like domain"/>
    <property type="match status" value="3"/>
</dbReference>
<keyword evidence="7" id="KW-1185">Reference proteome</keyword>
<dbReference type="InterPro" id="IPR000873">
    <property type="entry name" value="AMP-dep_synth/lig_dom"/>
</dbReference>
<dbReference type="RefSeq" id="XP_018131353.1">
    <property type="nucleotide sequence ID" value="XM_018273961.1"/>
</dbReference>
<feature type="compositionally biased region" description="Polar residues" evidence="4">
    <location>
        <begin position="358"/>
        <end position="371"/>
    </location>
</feature>
<dbReference type="SMART" id="SM00823">
    <property type="entry name" value="PKS_PP"/>
    <property type="match status" value="1"/>
</dbReference>
<dbReference type="SUPFAM" id="SSF47336">
    <property type="entry name" value="ACP-like"/>
    <property type="match status" value="2"/>
</dbReference>
<dbReference type="Proteomes" id="UP000091956">
    <property type="component" value="Unassembled WGS sequence"/>
</dbReference>
<dbReference type="PANTHER" id="PTHR45527:SF12">
    <property type="entry name" value="NONRIBOSOMAL PEPTIDE SYNTHETASE IVOA"/>
    <property type="match status" value="1"/>
</dbReference>
<dbReference type="PROSITE" id="PS00455">
    <property type="entry name" value="AMP_BINDING"/>
    <property type="match status" value="2"/>
</dbReference>
<dbReference type="Pfam" id="PF00668">
    <property type="entry name" value="Condensation"/>
    <property type="match status" value="3"/>
</dbReference>
<dbReference type="InterPro" id="IPR020806">
    <property type="entry name" value="PKS_PP-bd"/>
</dbReference>
<dbReference type="CDD" id="cd19534">
    <property type="entry name" value="E_NRPS"/>
    <property type="match status" value="1"/>
</dbReference>
<dbReference type="Gene3D" id="1.10.1200.10">
    <property type="entry name" value="ACP-like"/>
    <property type="match status" value="2"/>
</dbReference>
<dbReference type="Gene3D" id="3.40.50.12780">
    <property type="entry name" value="N-terminal domain of ligase-like"/>
    <property type="match status" value="3"/>
</dbReference>
<feature type="domain" description="Carrier" evidence="5">
    <location>
        <begin position="1492"/>
        <end position="1568"/>
    </location>
</feature>
<organism evidence="6 7">
    <name type="scientific">Pseudogymnoascus verrucosus</name>
    <dbReference type="NCBI Taxonomy" id="342668"/>
    <lineage>
        <taxon>Eukaryota</taxon>
        <taxon>Fungi</taxon>
        <taxon>Dikarya</taxon>
        <taxon>Ascomycota</taxon>
        <taxon>Pezizomycotina</taxon>
        <taxon>Leotiomycetes</taxon>
        <taxon>Thelebolales</taxon>
        <taxon>Thelebolaceae</taxon>
        <taxon>Pseudogymnoascus</taxon>
    </lineage>
</organism>
<dbReference type="GO" id="GO:0044550">
    <property type="term" value="P:secondary metabolite biosynthetic process"/>
    <property type="evidence" value="ECO:0007669"/>
    <property type="project" value="TreeGrafter"/>
</dbReference>
<dbReference type="GO" id="GO:0031177">
    <property type="term" value="F:phosphopantetheine binding"/>
    <property type="evidence" value="ECO:0007669"/>
    <property type="project" value="InterPro"/>
</dbReference>
<dbReference type="CDD" id="cd05918">
    <property type="entry name" value="A_NRPS_SidN3_like"/>
    <property type="match status" value="2"/>
</dbReference>
<dbReference type="InterPro" id="IPR020845">
    <property type="entry name" value="AMP-binding_CS"/>
</dbReference>
<name>A0A1B8GP79_9PEZI</name>
<evidence type="ECO:0000256" key="3">
    <source>
        <dbReference type="ARBA" id="ARBA00022598"/>
    </source>
</evidence>
<evidence type="ECO:0000313" key="6">
    <source>
        <dbReference type="EMBL" id="OBT97620.1"/>
    </source>
</evidence>
<dbReference type="InterPro" id="IPR045851">
    <property type="entry name" value="AMP-bd_C_sf"/>
</dbReference>
<sequence>MRYQPLYGNGVQEVDQKPKRAEIHKKLAFDDIWAANLAVPEPIEACVHSLIKRVVWEFSSSPAIRSWDGDLTYQQLDQVSTKLAHQLIGVGVKPRTNIALCFEKTWLTPVVIVALMKAGAASIALDISQPRERLRAITAQISPSFILSSSANEELARELGMAEVVVVDRKMLSEETIIARSLPTVSPSDDLCVFLSPDGSAGVVVTHREFSSTITYQQETLGLNHNSRVVDLESHASRVGWYSLLVLTCGGCLCIPSLSGLRDNIESSIIALQADSVLLSPDVGRTTPEYAKISHLVRPRHVADVVPPSDATLKHQFGTDDGDTVNVHTVNVHTSKSYTENQYTENGNTENGHTENGYTQNGHTENGYTENGHTEFVHTEDGYTPYESTRNGYSTNDHEKKKGETYIEEGPDAVLTVKPQLNQGLERDNNGGCLPHKQDEPPTFVHAKEQVEIYGNHVEIHQDPIGSVRTTQDRTELSHADSYKPAITPFSLLGLRSSDDREQVCSHAAWLCHIQASQVLDIMPCTPLQQGLLALTAQQPGTYVANYVFEVGQDIDTKTLCGAWDRVVAANAILRTRIVSLPGTGVVQVVIDEGVSWTISTELDSIQGDQTSNGPTIGLGTPLTKFAIIEKAAGRPSQFIWEIHHSLYDGFSMPLLMREAELAYFNKPSQGLQPMTAFIKYILEQDKAVAKIFWQKMFAGTQGSHFPPPKAVHHPRLERQISLRIPGLDWGHSDFTPATLIRAAWSVIAANGAGGDEALFGATVTGRQAPVPGIELMAGPTIATVPIRVVLDRDATINQLLGSVQCQAVDMIAFEQTGLQNIAQFNDETALGSNFQTLLVIQPADQGEGEGDPGRPFLDEPVGDYNKTQGRDFSTYSIIIEFQLELDGVNLCIDFDSSVIGQQQIENIAQSFKYTIIQLSDGSQGNQTLRGLHDDQWSLNRIWTWNAVVPKPIEACIHDLVSEKVRENPSALAVNAWDGNLTYRELEDLSTNLAYHLSEEGVSGTIVPLLFEKSMFMPVAALAVMKAGGACMAMDIKQPLERLSAIAAQVNSAVILSSRMNESLAIQISAGIKEVVVVGANQSHPAPFSLPPVSPSGILYVVLTSGTTGTPKGVLITHRNFCSAITYQQKILGCSNTSRVLDLASYAFDVAWSNILHTLTAGGTLCIPMQSELGNNLPRCLEKYNITYADMTPSVARIVSRAALSKLNTLILGGETVLPSDAYLAGENTKVFNAYGPSECTPTATLGDATADCIGHGAGVCIWVVEPDNPESLAPIGSIGELYLEGPLVGEGYLNDPGKTAAAFVEDPAWLLRGVPGRLDQTGRHGRLYRTGDLVKYKENGSLVILGRKDTQVKIRGQRVELGEVEQHVLDAVLPLLLVEGSNEDDIQVIAETIQPEGANNAILLAFISLGNAEERNMTEESHSTAIRQVTDALTDRLMEMVPIYMVPTAFVPIYKLPIMTSGKTDRRQLRAVGESVYLQYIKDSSMNDPAESLSDLETILQQVWMSVLGVSSQEASVNKPFTRLGGDSISAMQAVSQGRLHNITFTVGDLLKAKTIRNLAALCRVVSQYDLEDEQEDETDGESFEISPIQQMFFDAYPNGLNHFNQSFILELQRPVETIALKSALETLIRRHPLLRARYSKSSDSGRWTQVIPKEADAQSFAFVEHFVAHHDEIDKPGQLRQESFDIERGPLFAIDLFNIPDNNQIIILSAHHLVIDLVSWRIIWNDIEEYITHGTLLSQPTTSFRTWCRRQANIGRNLSPLAVLPYPIPKPQLEFWGLPLSENTYDNVEMHSKLFDLDVSDGLFGGSNTSLKTEPVDIIIGSMLYSFLQTFPERDPPVLWIEGHGRDQSDDLPFDVSSTVGWFTTIYPLLVRLGRDSSVIDAIRIAKDNRQKIPGKGQPYFACRYHSESGREVFHGHDVVELLFNYTGRYQQLEAEDGLFGVPGYLFKADTGISEISKLATRPSMIEIDANVDEGMFLISFNVHRKLKHQDRIHEWIETFSDTLRSVTEDLMRSAQSFTLADLPLLSLSYSGLDTLLTEQLPSMGIRTDAVADIYPCSPLQEGVLLSSQKEISTYATFSVWECVPTDTTSAVSPSRLEAAWRTVVSRHTILQSVFSLHPEDNAFIQIVIPESHIRVTQMTVDDNPSEALNRLEKPKFAANEPEHAFTICQSQSGEVSCRLDANHTLVDAASMSIIVGDFIAIYDNYVLPPAPAFRDMIRYISSTPSTQRIASWTKLLNGVEPCEFPVLQAPPESEGEGHSIPIPVDVTFGIAGFCKTLGITRSVFLQVAWAMTLSQFTGKFEACFGYLASGRDSAVDSVETMVGPLANLLIGRVDLRAPARRVLERTMGKSIEHLNIQHTSLAEIQHQLGLSGRRLFNTSLSIHASNKAKAGPERQKGLSFKSHNGEDSHEYDLTLHASIEEDVIKSAIEFRAPYVSLNAAQETAAIFIKAIQYLLNINIDDTSFPNSEQSLVSSFFKHNVGTEEQLTRTFWQTHFDNIQGSHFPPMKTATYRSWPDREIRQSAQSLNWANRCGFEVSTILRASWSILATRILGSNEALFGVTDKDDKIVVPIRILLKPDDSVAEFLQEVQRQAYEIAPFERTGLRRIRLMSDEASLGCDIQMLLHVVDHSSRVAGHQPGPIGETKDSWQDSLDSCAFIIETQVQENRTDMCIKFDSSVIGELQVTRIINQFEHILHQLLSLDMREHKIRTLAVASPRDVCDIWTWNATVPAPVKACVHHWIIQRAREQPLAPAISAWDGDLTYGQLLELSTNLSYELVKMGVGHGTIVPLCFEKSMWMPVAALAVIQAGAAAVALDPTSQPEERMRTITTHVKATVILSSVENSELARRLGINEVVVVGRDQLSNQTNSQSDETHGPLPERYLGLPSVDPSQLLCVIFTSGSTGVPKGVKLLHKNYSSAIAYQRDTLGYIKGARVLDFSSYAFDVVWANLLNTLTAGGCLCIPSSDERQENLSECFVKYNITMVDLPPSLARHTTGLSNLNTLVLGGEAVLPTDAYLAGDKTRVVNAYGPAECTPSAAILDLSAASEVGLGRGVGVCTWVVEPDNPDILASIGTVGELWIEGPTVGDGYLDDPLRTAVSFVQDPAWLLRGVPGGRPGRRGRVYRTGDLVRYRDDGSLLFIGRKDTQVKIRGQRVELEEVEHHLRQVLASKAADIQVFAEPIQPRGTENKMLAAFVSVDGAGEEHDSKVKRVSIGVNDHLSEVLPLFMIPTVYIPLQNIPRSITGKVDRRQLREIGSSLTAKDIAMLCRLDGERRAPETDMERLIQRLWAEVLQIELDSISIDDSFIRMGGDSIGAIRLVSVARQNGISLTIRDVFQNPILRDLATVCAQVPAGSAIGK</sequence>
<dbReference type="FunFam" id="3.30.559.10:FF:000016">
    <property type="entry name" value="Nonribosomal peptide synthase Pes1"/>
    <property type="match status" value="1"/>
</dbReference>
<dbReference type="SUPFAM" id="SSF52777">
    <property type="entry name" value="CoA-dependent acyltransferases"/>
    <property type="match status" value="7"/>
</dbReference>
<dbReference type="InterPro" id="IPR009081">
    <property type="entry name" value="PP-bd_ACP"/>
</dbReference>
<dbReference type="SUPFAM" id="SSF56801">
    <property type="entry name" value="Acetyl-CoA synthetase-like"/>
    <property type="match status" value="3"/>
</dbReference>
<evidence type="ECO:0000313" key="7">
    <source>
        <dbReference type="Proteomes" id="UP000091956"/>
    </source>
</evidence>
<dbReference type="Gene3D" id="3.30.300.30">
    <property type="match status" value="2"/>
</dbReference>
<dbReference type="EMBL" id="KV460221">
    <property type="protein sequence ID" value="OBT97620.1"/>
    <property type="molecule type" value="Genomic_DNA"/>
</dbReference>
<dbReference type="Pfam" id="PF00550">
    <property type="entry name" value="PP-binding"/>
    <property type="match status" value="2"/>
</dbReference>
<keyword evidence="3" id="KW-0436">Ligase</keyword>
<dbReference type="OrthoDB" id="416786at2759"/>
<dbReference type="FunFam" id="3.30.300.30:FF:000015">
    <property type="entry name" value="Nonribosomal peptide synthase SidD"/>
    <property type="match status" value="2"/>
</dbReference>
<keyword evidence="1" id="KW-0596">Phosphopantetheine</keyword>
<evidence type="ECO:0000256" key="1">
    <source>
        <dbReference type="ARBA" id="ARBA00022450"/>
    </source>
</evidence>
<dbReference type="GeneID" id="28837873"/>
<dbReference type="InterPro" id="IPR023213">
    <property type="entry name" value="CAT-like_dom_sf"/>
</dbReference>
<dbReference type="InterPro" id="IPR042099">
    <property type="entry name" value="ANL_N_sf"/>
</dbReference>
<accession>A0A1B8GP79</accession>
<dbReference type="GO" id="GO:0016874">
    <property type="term" value="F:ligase activity"/>
    <property type="evidence" value="ECO:0007669"/>
    <property type="project" value="UniProtKB-KW"/>
</dbReference>
<dbReference type="CDD" id="cd19542">
    <property type="entry name" value="CT_NRPS-like"/>
    <property type="match status" value="1"/>
</dbReference>
<evidence type="ECO:0000256" key="4">
    <source>
        <dbReference type="SAM" id="MobiDB-lite"/>
    </source>
</evidence>
<feature type="domain" description="Carrier" evidence="5">
    <location>
        <begin position="3278"/>
        <end position="3354"/>
    </location>
</feature>
<evidence type="ECO:0000259" key="5">
    <source>
        <dbReference type="PROSITE" id="PS50075"/>
    </source>
</evidence>
<keyword evidence="2" id="KW-0597">Phosphoprotein</keyword>
<dbReference type="FunFam" id="1.10.1200.10:FF:000005">
    <property type="entry name" value="Nonribosomal peptide synthetase 1"/>
    <property type="match status" value="1"/>
</dbReference>
<proteinExistence type="predicted"/>
<dbReference type="InterPro" id="IPR036736">
    <property type="entry name" value="ACP-like_sf"/>
</dbReference>
<evidence type="ECO:0000256" key="2">
    <source>
        <dbReference type="ARBA" id="ARBA00022553"/>
    </source>
</evidence>
<dbReference type="GO" id="GO:0005737">
    <property type="term" value="C:cytoplasm"/>
    <property type="evidence" value="ECO:0007669"/>
    <property type="project" value="TreeGrafter"/>
</dbReference>